<gene>
    <name evidence="1" type="ORF">C0601_00105</name>
</gene>
<sequence>MKILKTFKLTFCIFLIMLCVSSYGYKINILAYDADGRAEGAVDLLVYTDTGYQYLESIPFIEGKATFEAEKGKYMISMIYTETAFDYIKKIENIVLDQDLVLNVPFERGEIRVITGSRKAKVTLIHNKGETIDRYVFNDKETILVPPGDYTVISENPFTGKDFKINIDIKDMKIVEIVLTQKEPGNVYNFYNRCPGCGKEFKGKGRFCINCSMPE</sequence>
<reference evidence="1 2" key="1">
    <citation type="submission" date="2017-11" db="EMBL/GenBank/DDBJ databases">
        <title>Genome-resolved metagenomics identifies genetic mobility, metabolic interactions, and unexpected diversity in perchlorate-reducing communities.</title>
        <authorList>
            <person name="Barnum T.P."/>
            <person name="Figueroa I.A."/>
            <person name="Carlstrom C.I."/>
            <person name="Lucas L.N."/>
            <person name="Engelbrektson A.L."/>
            <person name="Coates J.D."/>
        </authorList>
    </citation>
    <scope>NUCLEOTIDE SEQUENCE [LARGE SCALE GENOMIC DNA]</scope>
    <source>
        <strain evidence="1">BM706</strain>
    </source>
</reference>
<proteinExistence type="predicted"/>
<evidence type="ECO:0000313" key="1">
    <source>
        <dbReference type="EMBL" id="PLX20169.1"/>
    </source>
</evidence>
<dbReference type="Proteomes" id="UP000234857">
    <property type="component" value="Unassembled WGS sequence"/>
</dbReference>
<comment type="caution">
    <text evidence="1">The sequence shown here is derived from an EMBL/GenBank/DDBJ whole genome shotgun (WGS) entry which is preliminary data.</text>
</comment>
<accession>A0A2N5ZNB7</accession>
<protein>
    <submittedName>
        <fullName evidence="1">Uncharacterized protein</fullName>
    </submittedName>
</protein>
<dbReference type="AlphaFoldDB" id="A0A2N5ZNB7"/>
<evidence type="ECO:0000313" key="2">
    <source>
        <dbReference type="Proteomes" id="UP000234857"/>
    </source>
</evidence>
<dbReference type="EMBL" id="PKTG01000004">
    <property type="protein sequence ID" value="PLX20169.1"/>
    <property type="molecule type" value="Genomic_DNA"/>
</dbReference>
<name>A0A2N5ZNB7_MUIH1</name>
<organism evidence="1 2">
    <name type="scientific">Muiribacterium halophilum</name>
    <dbReference type="NCBI Taxonomy" id="2053465"/>
    <lineage>
        <taxon>Bacteria</taxon>
        <taxon>Candidatus Muiribacteriota</taxon>
        <taxon>Candidatus Muiribacteriia</taxon>
        <taxon>Candidatus Muiribacteriales</taxon>
        <taxon>Candidatus Muiribacteriaceae</taxon>
        <taxon>Candidatus Muiribacterium</taxon>
    </lineage>
</organism>